<dbReference type="KEGG" id="mes:Meso_2647"/>
<dbReference type="STRING" id="266779.Meso_2647"/>
<evidence type="ECO:0000313" key="4">
    <source>
        <dbReference type="EMBL" id="ABG64024.1"/>
    </source>
</evidence>
<accession>Q11F01</accession>
<proteinExistence type="predicted"/>
<dbReference type="GO" id="GO:0005829">
    <property type="term" value="C:cytosol"/>
    <property type="evidence" value="ECO:0007669"/>
    <property type="project" value="TreeGrafter"/>
</dbReference>
<dbReference type="SUPFAM" id="SSF53067">
    <property type="entry name" value="Actin-like ATPase domain"/>
    <property type="match status" value="1"/>
</dbReference>
<dbReference type="GO" id="GO:0006749">
    <property type="term" value="P:glutathione metabolic process"/>
    <property type="evidence" value="ECO:0007669"/>
    <property type="project" value="TreeGrafter"/>
</dbReference>
<dbReference type="PANTHER" id="PTHR11365">
    <property type="entry name" value="5-OXOPROLINASE RELATED"/>
    <property type="match status" value="1"/>
</dbReference>
<dbReference type="Pfam" id="PF01968">
    <property type="entry name" value="Hydantoinase_A"/>
    <property type="match status" value="1"/>
</dbReference>
<sequence>MLRIGIDIGGTFTDFAIWDGHASGYTGVEIFKVPSTPGNFHLGVIEGLKLLLERGRITADQSIMIVHGTTVSTNAVIERSSPPVALLVTSGFRDILGMGRLRMNDPINLFDRRAEPLIPRNMVFEIEERMLQTGEVDIELNPVQLIRSARAALEAGARALAVCFLHSYRNPAHELAARDILVKKFEDVEVTLSHEIWSQPSEYERASAAVLNAYASLSMKGYLAELEGFLRQNLKNARLFISKSNGGVMASNEAGRMPIHTLLSGPAAGVTAACALGNLIEEPQLLTMDMGGTSTDISVVNKGQAVTSLQGKVGDFPLMMPVTAVEAIGAGGGSIAWVDGKVLHVGPRSAGAFPGPACYGLGGTQPTISDAYLLCGYLSPERPLAGRLSLSVDLAAKAMQPIADALGMDVVAAAEACITVATANMLASALPFISRLGVPPSELTLMSFGGAGAIHGALLADEIDIGRVVLPRMSSVFCAYGCLVSDLLFDVVESVQGRALDNEVVFQVYKGLEKDARAWLDEQVGGNFLPTVTLTYIADVRYKGQAFDVATEFSLEGDPLAAINAAFHVEHERLYGHSSPQLPIEILTLRLQIRGALERPRGAPLPLSPAKIEPKTRRKIRYGGKSYDAAIFDKAAMPIGFRTSGPAIIEQETITVLVPPAFDVTIGRYDDVILERRA</sequence>
<evidence type="ECO:0000259" key="1">
    <source>
        <dbReference type="Pfam" id="PF01968"/>
    </source>
</evidence>
<evidence type="ECO:0000259" key="3">
    <source>
        <dbReference type="Pfam" id="PF19278"/>
    </source>
</evidence>
<dbReference type="GO" id="GO:0017168">
    <property type="term" value="F:5-oxoprolinase (ATP-hydrolyzing) activity"/>
    <property type="evidence" value="ECO:0007669"/>
    <property type="project" value="TreeGrafter"/>
</dbReference>
<dbReference type="AlphaFoldDB" id="Q11F01"/>
<dbReference type="InterPro" id="IPR002821">
    <property type="entry name" value="Hydantoinase_A"/>
</dbReference>
<feature type="domain" description="Hydantoinase/oxoprolinase N-terminal" evidence="2">
    <location>
        <begin position="3"/>
        <end position="183"/>
    </location>
</feature>
<dbReference type="EMBL" id="CP000390">
    <property type="protein sequence ID" value="ABG64024.1"/>
    <property type="molecule type" value="Genomic_DNA"/>
</dbReference>
<evidence type="ECO:0000259" key="2">
    <source>
        <dbReference type="Pfam" id="PF05378"/>
    </source>
</evidence>
<protein>
    <submittedName>
        <fullName evidence="4">Hydantoinase/oxoprolinase</fullName>
    </submittedName>
</protein>
<dbReference type="Pfam" id="PF19278">
    <property type="entry name" value="Hydant_A_C"/>
    <property type="match status" value="1"/>
</dbReference>
<dbReference type="eggNOG" id="COG0145">
    <property type="taxonomic scope" value="Bacteria"/>
</dbReference>
<feature type="domain" description="Hydantoinase A/oxoprolinase" evidence="1">
    <location>
        <begin position="205"/>
        <end position="489"/>
    </location>
</feature>
<gene>
    <name evidence="4" type="ordered locus">Meso_2647</name>
</gene>
<dbReference type="Pfam" id="PF05378">
    <property type="entry name" value="Hydant_A_N"/>
    <property type="match status" value="1"/>
</dbReference>
<dbReference type="InterPro" id="IPR043129">
    <property type="entry name" value="ATPase_NBD"/>
</dbReference>
<dbReference type="InterPro" id="IPR045079">
    <property type="entry name" value="Oxoprolinase-like"/>
</dbReference>
<name>Q11F01_CHESB</name>
<dbReference type="InterPro" id="IPR008040">
    <property type="entry name" value="Hydant_A_N"/>
</dbReference>
<reference evidence="4" key="1">
    <citation type="submission" date="2006-06" db="EMBL/GenBank/DDBJ databases">
        <title>Complete sequence of chromosome of Chelativorans sp. BNC1.</title>
        <authorList>
            <consortium name="US DOE Joint Genome Institute"/>
            <person name="Copeland A."/>
            <person name="Lucas S."/>
            <person name="Lapidus A."/>
            <person name="Barry K."/>
            <person name="Detter J.C."/>
            <person name="Glavina del Rio T."/>
            <person name="Hammon N."/>
            <person name="Israni S."/>
            <person name="Dalin E."/>
            <person name="Tice H."/>
            <person name="Pitluck S."/>
            <person name="Chertkov O."/>
            <person name="Brettin T."/>
            <person name="Bruce D."/>
            <person name="Han C."/>
            <person name="Tapia R."/>
            <person name="Gilna P."/>
            <person name="Schmutz J."/>
            <person name="Larimer F."/>
            <person name="Land M."/>
            <person name="Hauser L."/>
            <person name="Kyrpides N."/>
            <person name="Mikhailova N."/>
            <person name="Richardson P."/>
        </authorList>
    </citation>
    <scope>NUCLEOTIDE SEQUENCE</scope>
    <source>
        <strain evidence="4">BNC1</strain>
    </source>
</reference>
<dbReference type="InterPro" id="IPR049517">
    <property type="entry name" value="ACX-like_C"/>
</dbReference>
<organism evidence="4">
    <name type="scientific">Chelativorans sp. (strain BNC1)</name>
    <dbReference type="NCBI Taxonomy" id="266779"/>
    <lineage>
        <taxon>Bacteria</taxon>
        <taxon>Pseudomonadati</taxon>
        <taxon>Pseudomonadota</taxon>
        <taxon>Alphaproteobacteria</taxon>
        <taxon>Hyphomicrobiales</taxon>
        <taxon>Phyllobacteriaceae</taxon>
        <taxon>Chelativorans</taxon>
    </lineage>
</organism>
<dbReference type="HOGENOM" id="CLU_002157_1_2_5"/>
<dbReference type="OrthoDB" id="9759608at2"/>
<dbReference type="PANTHER" id="PTHR11365:SF23">
    <property type="entry name" value="HYPOTHETICAL 5-OXOPROLINASE (EUROFUNG)-RELATED"/>
    <property type="match status" value="1"/>
</dbReference>
<feature type="domain" description="Acetophenone carboxylase-like C-terminal" evidence="3">
    <location>
        <begin position="530"/>
        <end position="667"/>
    </location>
</feature>